<dbReference type="Proteomes" id="UP000638981">
    <property type="component" value="Unassembled WGS sequence"/>
</dbReference>
<evidence type="ECO:0000313" key="2">
    <source>
        <dbReference type="Proteomes" id="UP000638981"/>
    </source>
</evidence>
<gene>
    <name evidence="1" type="ORF">GCM10007315_02210</name>
</gene>
<sequence>MSIISETTSIAGFIGACLVDTESGLMLASEGGGKGKLDLDAAAAMNTAFVKAKRQAMEVLQLNTYIEDILITLGTQIHLIRPLEKNQSMFIYVALNRADANLGMARIQLKTIESKLEL</sequence>
<evidence type="ECO:0008006" key="3">
    <source>
        <dbReference type="Google" id="ProtNLM"/>
    </source>
</evidence>
<reference evidence="1" key="1">
    <citation type="journal article" date="2014" name="Int. J. Syst. Evol. Microbiol.">
        <title>Complete genome sequence of Corynebacterium casei LMG S-19264T (=DSM 44701T), isolated from a smear-ripened cheese.</title>
        <authorList>
            <consortium name="US DOE Joint Genome Institute (JGI-PGF)"/>
            <person name="Walter F."/>
            <person name="Albersmeier A."/>
            <person name="Kalinowski J."/>
            <person name="Ruckert C."/>
        </authorList>
    </citation>
    <scope>NUCLEOTIDE SEQUENCE</scope>
    <source>
        <strain evidence="1">KCTC 23310</strain>
    </source>
</reference>
<dbReference type="EMBL" id="BMYJ01000001">
    <property type="protein sequence ID" value="GHC44545.1"/>
    <property type="molecule type" value="Genomic_DNA"/>
</dbReference>
<evidence type="ECO:0000313" key="1">
    <source>
        <dbReference type="EMBL" id="GHC44545.1"/>
    </source>
</evidence>
<organism evidence="1 2">
    <name type="scientific">Neogemmobacter tilapiae</name>
    <dbReference type="NCBI Taxonomy" id="875041"/>
    <lineage>
        <taxon>Bacteria</taxon>
        <taxon>Pseudomonadati</taxon>
        <taxon>Pseudomonadota</taxon>
        <taxon>Alphaproteobacteria</taxon>
        <taxon>Rhodobacterales</taxon>
        <taxon>Paracoccaceae</taxon>
        <taxon>Neogemmobacter</taxon>
    </lineage>
</organism>
<dbReference type="RefSeq" id="WP_229804393.1">
    <property type="nucleotide sequence ID" value="NZ_BMYJ01000001.1"/>
</dbReference>
<keyword evidence="2" id="KW-1185">Reference proteome</keyword>
<dbReference type="AlphaFoldDB" id="A0A918TEU6"/>
<name>A0A918TEU6_9RHOB</name>
<reference evidence="1" key="2">
    <citation type="submission" date="2020-09" db="EMBL/GenBank/DDBJ databases">
        <authorList>
            <person name="Sun Q."/>
            <person name="Kim S."/>
        </authorList>
    </citation>
    <scope>NUCLEOTIDE SEQUENCE</scope>
    <source>
        <strain evidence="1">KCTC 23310</strain>
    </source>
</reference>
<accession>A0A918TEU6</accession>
<dbReference type="SUPFAM" id="SSF103196">
    <property type="entry name" value="Roadblock/LC7 domain"/>
    <property type="match status" value="1"/>
</dbReference>
<protein>
    <recommendedName>
        <fullName evidence="3">Roadblock/LC7 domain-containing protein</fullName>
    </recommendedName>
</protein>
<comment type="caution">
    <text evidence="1">The sequence shown here is derived from an EMBL/GenBank/DDBJ whole genome shotgun (WGS) entry which is preliminary data.</text>
</comment>
<proteinExistence type="predicted"/>
<dbReference type="Gene3D" id="3.30.450.30">
    <property type="entry name" value="Dynein light chain 2a, cytoplasmic"/>
    <property type="match status" value="1"/>
</dbReference>